<dbReference type="PANTHER" id="PTHR46558:SF11">
    <property type="entry name" value="HTH-TYPE TRANSCRIPTIONAL REGULATOR XRE"/>
    <property type="match status" value="1"/>
</dbReference>
<dbReference type="InterPro" id="IPR010982">
    <property type="entry name" value="Lambda_DNA-bd_dom_sf"/>
</dbReference>
<dbReference type="RefSeq" id="WP_180981229.1">
    <property type="nucleotide sequence ID" value="NZ_POSJ01000040.1"/>
</dbReference>
<dbReference type="SUPFAM" id="SSF47413">
    <property type="entry name" value="lambda repressor-like DNA-binding domains"/>
    <property type="match status" value="1"/>
</dbReference>
<evidence type="ECO:0000313" key="3">
    <source>
        <dbReference type="EMBL" id="RAS55265.1"/>
    </source>
</evidence>
<dbReference type="PROSITE" id="PS50943">
    <property type="entry name" value="HTH_CROC1"/>
    <property type="match status" value="1"/>
</dbReference>
<evidence type="ECO:0000256" key="1">
    <source>
        <dbReference type="ARBA" id="ARBA00023125"/>
    </source>
</evidence>
<evidence type="ECO:0000259" key="2">
    <source>
        <dbReference type="PROSITE" id="PS50943"/>
    </source>
</evidence>
<dbReference type="EMBL" id="QLTR01000047">
    <property type="protein sequence ID" value="RAS55269.1"/>
    <property type="molecule type" value="Genomic_DNA"/>
</dbReference>
<comment type="caution">
    <text evidence="3">The sequence shown here is derived from an EMBL/GenBank/DDBJ whole genome shotgun (WGS) entry which is preliminary data.</text>
</comment>
<organism evidence="3 5">
    <name type="scientific">Vibrio diazotrophicus</name>
    <dbReference type="NCBI Taxonomy" id="685"/>
    <lineage>
        <taxon>Bacteria</taxon>
        <taxon>Pseudomonadati</taxon>
        <taxon>Pseudomonadota</taxon>
        <taxon>Gammaproteobacteria</taxon>
        <taxon>Vibrionales</taxon>
        <taxon>Vibrionaceae</taxon>
        <taxon>Vibrio</taxon>
    </lineage>
</organism>
<dbReference type="SMART" id="SM00530">
    <property type="entry name" value="HTH_XRE"/>
    <property type="match status" value="1"/>
</dbReference>
<feature type="domain" description="HTH cro/C1-type" evidence="2">
    <location>
        <begin position="12"/>
        <end position="66"/>
    </location>
</feature>
<name>A0A329DX42_VIBDI</name>
<evidence type="ECO:0000313" key="5">
    <source>
        <dbReference type="Proteomes" id="UP000248729"/>
    </source>
</evidence>
<reference evidence="3 5" key="1">
    <citation type="submission" date="2018-06" db="EMBL/GenBank/DDBJ databases">
        <title>Freshwater and sediment microbial communities from various areas in North America, analyzing microbe dynamics in response to fracking.</title>
        <authorList>
            <person name="Lamendella R."/>
        </authorList>
    </citation>
    <scope>NUCLEOTIDE SEQUENCE [LARGE SCALE GENOMIC DNA]</scope>
    <source>
        <strain evidence="3 5">99A</strain>
    </source>
</reference>
<dbReference type="CDD" id="cd00093">
    <property type="entry name" value="HTH_XRE"/>
    <property type="match status" value="1"/>
</dbReference>
<dbReference type="Gene3D" id="1.10.260.40">
    <property type="entry name" value="lambda repressor-like DNA-binding domains"/>
    <property type="match status" value="1"/>
</dbReference>
<proteinExistence type="predicted"/>
<dbReference type="AlphaFoldDB" id="A0A329DX42"/>
<keyword evidence="1" id="KW-0238">DNA-binding</keyword>
<dbReference type="EMBL" id="QLTR01000047">
    <property type="protein sequence ID" value="RAS55265.1"/>
    <property type="molecule type" value="Genomic_DNA"/>
</dbReference>
<dbReference type="InterPro" id="IPR001387">
    <property type="entry name" value="Cro/C1-type_HTH"/>
</dbReference>
<evidence type="ECO:0000313" key="4">
    <source>
        <dbReference type="EMBL" id="RAS55269.1"/>
    </source>
</evidence>
<dbReference type="GO" id="GO:0003677">
    <property type="term" value="F:DNA binding"/>
    <property type="evidence" value="ECO:0007669"/>
    <property type="project" value="UniProtKB-KW"/>
</dbReference>
<dbReference type="PANTHER" id="PTHR46558">
    <property type="entry name" value="TRACRIPTIONAL REGULATORY PROTEIN-RELATED-RELATED"/>
    <property type="match status" value="1"/>
</dbReference>
<protein>
    <submittedName>
        <fullName evidence="3">Helix-turn-helix protein</fullName>
    </submittedName>
</protein>
<sequence length="168" mass="19457">MEYVNMSIGEVLKERRIELSIKQEDLAEQMGVTVQTVSKWERGITEPKASQVTKLSQALQLSEREICQGQKSKNNALDPYEFMRIVGPCMNDISETELIDSIYDHVIDQSSFINSIANKAKRPLYSFQQQEKQQVKNMMELYESGSIRFENEEEKERVIASWNQILNS</sequence>
<dbReference type="Pfam" id="PF01381">
    <property type="entry name" value="HTH_3"/>
    <property type="match status" value="1"/>
</dbReference>
<dbReference type="Proteomes" id="UP000248729">
    <property type="component" value="Unassembled WGS sequence"/>
</dbReference>
<gene>
    <name evidence="3" type="ORF">DET48_14716</name>
    <name evidence="4" type="ORF">DET48_14720</name>
</gene>
<accession>A0A329DX42</accession>